<feature type="compositionally biased region" description="Pro residues" evidence="1">
    <location>
        <begin position="34"/>
        <end position="49"/>
    </location>
</feature>
<gene>
    <name evidence="3" type="ORF">QBC34DRAFT_459510</name>
</gene>
<keyword evidence="2" id="KW-0732">Signal</keyword>
<evidence type="ECO:0000313" key="3">
    <source>
        <dbReference type="EMBL" id="KAK4451013.1"/>
    </source>
</evidence>
<dbReference type="EMBL" id="MU865930">
    <property type="protein sequence ID" value="KAK4451013.1"/>
    <property type="molecule type" value="Genomic_DNA"/>
</dbReference>
<dbReference type="Pfam" id="PF14273">
    <property type="entry name" value="DUF4360"/>
    <property type="match status" value="1"/>
</dbReference>
<feature type="compositionally biased region" description="Low complexity" evidence="1">
    <location>
        <begin position="23"/>
        <end position="33"/>
    </location>
</feature>
<feature type="signal peptide" evidence="2">
    <location>
        <begin position="1"/>
        <end position="20"/>
    </location>
</feature>
<feature type="region of interest" description="Disordered" evidence="1">
    <location>
        <begin position="23"/>
        <end position="51"/>
    </location>
</feature>
<name>A0AAV9GQW1_9PEZI</name>
<accession>A0AAV9GQW1</accession>
<sequence>MHLLNPTLSILLTLLSTTTAATTTTASPSLASPTPSPSPPPSPNSPPPSSIHIPSIAFAGSGCPAGSLSASPSLTSTSIALTYTNMTALTRLNSTAAQARKNCQINIRVRHPPNWFFSVRRTTYRGHARIPVGVNGTARAGYYFSGGTAMAQSTMAIPGPFDGEFTKVDVFSEDNVAWSPCGSEAMININAEVRLTPVNSTQPAVLSVTSLEDVELGWRWCGPKETTSSASAAASATAAL</sequence>
<protein>
    <submittedName>
        <fullName evidence="3">Uncharacterized protein</fullName>
    </submittedName>
</protein>
<proteinExistence type="predicted"/>
<evidence type="ECO:0000313" key="4">
    <source>
        <dbReference type="Proteomes" id="UP001321760"/>
    </source>
</evidence>
<dbReference type="AlphaFoldDB" id="A0AAV9GQW1"/>
<evidence type="ECO:0000256" key="1">
    <source>
        <dbReference type="SAM" id="MobiDB-lite"/>
    </source>
</evidence>
<dbReference type="InterPro" id="IPR025649">
    <property type="entry name" value="DUF4360"/>
</dbReference>
<keyword evidence="4" id="KW-1185">Reference proteome</keyword>
<organism evidence="3 4">
    <name type="scientific">Podospora aff. communis PSN243</name>
    <dbReference type="NCBI Taxonomy" id="3040156"/>
    <lineage>
        <taxon>Eukaryota</taxon>
        <taxon>Fungi</taxon>
        <taxon>Dikarya</taxon>
        <taxon>Ascomycota</taxon>
        <taxon>Pezizomycotina</taxon>
        <taxon>Sordariomycetes</taxon>
        <taxon>Sordariomycetidae</taxon>
        <taxon>Sordariales</taxon>
        <taxon>Podosporaceae</taxon>
        <taxon>Podospora</taxon>
    </lineage>
</organism>
<reference evidence="3" key="1">
    <citation type="journal article" date="2023" name="Mol. Phylogenet. Evol.">
        <title>Genome-scale phylogeny and comparative genomics of the fungal order Sordariales.</title>
        <authorList>
            <person name="Hensen N."/>
            <person name="Bonometti L."/>
            <person name="Westerberg I."/>
            <person name="Brannstrom I.O."/>
            <person name="Guillou S."/>
            <person name="Cros-Aarteil S."/>
            <person name="Calhoun S."/>
            <person name="Haridas S."/>
            <person name="Kuo A."/>
            <person name="Mondo S."/>
            <person name="Pangilinan J."/>
            <person name="Riley R."/>
            <person name="LaButti K."/>
            <person name="Andreopoulos B."/>
            <person name="Lipzen A."/>
            <person name="Chen C."/>
            <person name="Yan M."/>
            <person name="Daum C."/>
            <person name="Ng V."/>
            <person name="Clum A."/>
            <person name="Steindorff A."/>
            <person name="Ohm R.A."/>
            <person name="Martin F."/>
            <person name="Silar P."/>
            <person name="Natvig D.O."/>
            <person name="Lalanne C."/>
            <person name="Gautier V."/>
            <person name="Ament-Velasquez S.L."/>
            <person name="Kruys A."/>
            <person name="Hutchinson M.I."/>
            <person name="Powell A.J."/>
            <person name="Barry K."/>
            <person name="Miller A.N."/>
            <person name="Grigoriev I.V."/>
            <person name="Debuchy R."/>
            <person name="Gladieux P."/>
            <person name="Hiltunen Thoren M."/>
            <person name="Johannesson H."/>
        </authorList>
    </citation>
    <scope>NUCLEOTIDE SEQUENCE</scope>
    <source>
        <strain evidence="3">PSN243</strain>
    </source>
</reference>
<dbReference type="Proteomes" id="UP001321760">
    <property type="component" value="Unassembled WGS sequence"/>
</dbReference>
<feature type="chain" id="PRO_5043855126" evidence="2">
    <location>
        <begin position="21"/>
        <end position="240"/>
    </location>
</feature>
<dbReference type="PANTHER" id="PTHR38847:SF1">
    <property type="entry name" value="PSEUDOURIDINE SYNTHASE RSUA_RLUA-LIKE DOMAIN-CONTAINING PROTEIN"/>
    <property type="match status" value="1"/>
</dbReference>
<evidence type="ECO:0000256" key="2">
    <source>
        <dbReference type="SAM" id="SignalP"/>
    </source>
</evidence>
<reference evidence="3" key="2">
    <citation type="submission" date="2023-05" db="EMBL/GenBank/DDBJ databases">
        <authorList>
            <consortium name="Lawrence Berkeley National Laboratory"/>
            <person name="Steindorff A."/>
            <person name="Hensen N."/>
            <person name="Bonometti L."/>
            <person name="Westerberg I."/>
            <person name="Brannstrom I.O."/>
            <person name="Guillou S."/>
            <person name="Cros-Aarteil S."/>
            <person name="Calhoun S."/>
            <person name="Haridas S."/>
            <person name="Kuo A."/>
            <person name="Mondo S."/>
            <person name="Pangilinan J."/>
            <person name="Riley R."/>
            <person name="Labutti K."/>
            <person name="Andreopoulos B."/>
            <person name="Lipzen A."/>
            <person name="Chen C."/>
            <person name="Yanf M."/>
            <person name="Daum C."/>
            <person name="Ng V."/>
            <person name="Clum A."/>
            <person name="Ohm R."/>
            <person name="Martin F."/>
            <person name="Silar P."/>
            <person name="Natvig D."/>
            <person name="Lalanne C."/>
            <person name="Gautier V."/>
            <person name="Ament-Velasquez S.L."/>
            <person name="Kruys A."/>
            <person name="Hutchinson M.I."/>
            <person name="Powell A.J."/>
            <person name="Barry K."/>
            <person name="Miller A.N."/>
            <person name="Grigoriev I.V."/>
            <person name="Debuchy R."/>
            <person name="Gladieux P."/>
            <person name="Thoren M.H."/>
            <person name="Johannesson H."/>
        </authorList>
    </citation>
    <scope>NUCLEOTIDE SEQUENCE</scope>
    <source>
        <strain evidence="3">PSN243</strain>
    </source>
</reference>
<dbReference type="PANTHER" id="PTHR38847">
    <property type="match status" value="1"/>
</dbReference>
<comment type="caution">
    <text evidence="3">The sequence shown here is derived from an EMBL/GenBank/DDBJ whole genome shotgun (WGS) entry which is preliminary data.</text>
</comment>